<keyword evidence="3" id="KW-1185">Reference proteome</keyword>
<gene>
    <name evidence="2" type="ORF">CEURO_LOCUS18947</name>
</gene>
<accession>A0A9P0ZU06</accession>
<comment type="caution">
    <text evidence="2">The sequence shown here is derived from an EMBL/GenBank/DDBJ whole genome shotgun (WGS) entry which is preliminary data.</text>
</comment>
<evidence type="ECO:0000313" key="3">
    <source>
        <dbReference type="Proteomes" id="UP001152484"/>
    </source>
</evidence>
<name>A0A9P0ZU06_CUSEU</name>
<dbReference type="AlphaFoldDB" id="A0A9P0ZU06"/>
<evidence type="ECO:0000313" key="2">
    <source>
        <dbReference type="EMBL" id="CAH9110610.1"/>
    </source>
</evidence>
<sequence>MRSMGWVEHPATIDAIPPSTNPLIPISENQERKSRSGKLIKFLGGNKKRKGKKQSRELIQWIKKTNWKLSSSHWKPGDENGGRRLWMRSEERWLSETYATERKRVAVGGEIKKRIYSVETELGKNKRRNFQSVFRVDHAETKEKRTQTT</sequence>
<organism evidence="2 3">
    <name type="scientific">Cuscuta europaea</name>
    <name type="common">European dodder</name>
    <dbReference type="NCBI Taxonomy" id="41803"/>
    <lineage>
        <taxon>Eukaryota</taxon>
        <taxon>Viridiplantae</taxon>
        <taxon>Streptophyta</taxon>
        <taxon>Embryophyta</taxon>
        <taxon>Tracheophyta</taxon>
        <taxon>Spermatophyta</taxon>
        <taxon>Magnoliopsida</taxon>
        <taxon>eudicotyledons</taxon>
        <taxon>Gunneridae</taxon>
        <taxon>Pentapetalae</taxon>
        <taxon>asterids</taxon>
        <taxon>lamiids</taxon>
        <taxon>Solanales</taxon>
        <taxon>Convolvulaceae</taxon>
        <taxon>Cuscuteae</taxon>
        <taxon>Cuscuta</taxon>
        <taxon>Cuscuta subgen. Cuscuta</taxon>
    </lineage>
</organism>
<dbReference type="EMBL" id="CAMAPE010000053">
    <property type="protein sequence ID" value="CAH9110610.1"/>
    <property type="molecule type" value="Genomic_DNA"/>
</dbReference>
<proteinExistence type="predicted"/>
<feature type="region of interest" description="Disordered" evidence="1">
    <location>
        <begin position="1"/>
        <end position="56"/>
    </location>
</feature>
<reference evidence="2" key="1">
    <citation type="submission" date="2022-07" db="EMBL/GenBank/DDBJ databases">
        <authorList>
            <person name="Macas J."/>
            <person name="Novak P."/>
            <person name="Neumann P."/>
        </authorList>
    </citation>
    <scope>NUCLEOTIDE SEQUENCE</scope>
</reference>
<evidence type="ECO:0000256" key="1">
    <source>
        <dbReference type="SAM" id="MobiDB-lite"/>
    </source>
</evidence>
<protein>
    <submittedName>
        <fullName evidence="2">Uncharacterized protein</fullName>
    </submittedName>
</protein>
<dbReference type="OrthoDB" id="10575385at2759"/>
<dbReference type="Proteomes" id="UP001152484">
    <property type="component" value="Unassembled WGS sequence"/>
</dbReference>